<dbReference type="InterPro" id="IPR003779">
    <property type="entry name" value="CMD-like"/>
</dbReference>
<dbReference type="InterPro" id="IPR004675">
    <property type="entry name" value="AhpD_core"/>
</dbReference>
<reference evidence="2 3" key="1">
    <citation type="submission" date="2019-01" db="EMBL/GenBank/DDBJ databases">
        <title>Genomic insights into a novel species Rhodoferax sp.</title>
        <authorList>
            <person name="Jin L."/>
        </authorList>
    </citation>
    <scope>NUCLEOTIDE SEQUENCE [LARGE SCALE GENOMIC DNA]</scope>
    <source>
        <strain evidence="2 3">CHu59-6-5</strain>
    </source>
</reference>
<evidence type="ECO:0000313" key="3">
    <source>
        <dbReference type="Proteomes" id="UP000316798"/>
    </source>
</evidence>
<dbReference type="PANTHER" id="PTHR35446">
    <property type="entry name" value="SI:CH211-175M2.5"/>
    <property type="match status" value="1"/>
</dbReference>
<dbReference type="NCBIfam" id="TIGR00778">
    <property type="entry name" value="ahpD_dom"/>
    <property type="match status" value="1"/>
</dbReference>
<accession>A0A515D7P8</accession>
<evidence type="ECO:0000259" key="1">
    <source>
        <dbReference type="Pfam" id="PF02627"/>
    </source>
</evidence>
<dbReference type="GO" id="GO:0051920">
    <property type="term" value="F:peroxiredoxin activity"/>
    <property type="evidence" value="ECO:0007669"/>
    <property type="project" value="InterPro"/>
</dbReference>
<dbReference type="Pfam" id="PF02627">
    <property type="entry name" value="CMD"/>
    <property type="match status" value="1"/>
</dbReference>
<dbReference type="Proteomes" id="UP000316798">
    <property type="component" value="Chromosome"/>
</dbReference>
<dbReference type="RefSeq" id="WP_142817602.1">
    <property type="nucleotide sequence ID" value="NZ_CP035503.1"/>
</dbReference>
<feature type="domain" description="Carboxymuconolactone decarboxylase-like" evidence="1">
    <location>
        <begin position="21"/>
        <end position="75"/>
    </location>
</feature>
<organism evidence="2 3">
    <name type="scientific">Rhodoferax sediminis</name>
    <dbReference type="NCBI Taxonomy" id="2509614"/>
    <lineage>
        <taxon>Bacteria</taxon>
        <taxon>Pseudomonadati</taxon>
        <taxon>Pseudomonadota</taxon>
        <taxon>Betaproteobacteria</taxon>
        <taxon>Burkholderiales</taxon>
        <taxon>Comamonadaceae</taxon>
        <taxon>Rhodoferax</taxon>
    </lineage>
</organism>
<sequence>MAWFPSLPEDAGVRHIVSLNPAAGRALIEFHDAVLRNALGLLPRDKELIAAYVSGLNACQYCYGVHSETAKALGIDSSLLEQQRTDFDMAPVDARLKSILAYEPAKLTQADAHAVFAVGWSELELHDAVLTICLFNFMNRLLEGHGVKGNRALYQTRGQSLHDDGYAPLLRALPPAV</sequence>
<dbReference type="SUPFAM" id="SSF69118">
    <property type="entry name" value="AhpD-like"/>
    <property type="match status" value="1"/>
</dbReference>
<dbReference type="EMBL" id="CP035503">
    <property type="protein sequence ID" value="QDL36429.1"/>
    <property type="molecule type" value="Genomic_DNA"/>
</dbReference>
<name>A0A515D7P8_9BURK</name>
<dbReference type="OrthoDB" id="9808310at2"/>
<keyword evidence="2" id="KW-0575">Peroxidase</keyword>
<dbReference type="Gene3D" id="1.20.1290.10">
    <property type="entry name" value="AhpD-like"/>
    <property type="match status" value="1"/>
</dbReference>
<proteinExistence type="predicted"/>
<dbReference type="InterPro" id="IPR029032">
    <property type="entry name" value="AhpD-like"/>
</dbReference>
<keyword evidence="2" id="KW-0560">Oxidoreductase</keyword>
<keyword evidence="3" id="KW-1185">Reference proteome</keyword>
<protein>
    <submittedName>
        <fullName evidence="2">Peroxidase</fullName>
    </submittedName>
</protein>
<gene>
    <name evidence="2" type="ORF">EUB48_03280</name>
</gene>
<dbReference type="PANTHER" id="PTHR35446:SF2">
    <property type="entry name" value="CARBOXYMUCONOLACTONE DECARBOXYLASE-LIKE DOMAIN-CONTAINING PROTEIN"/>
    <property type="match status" value="1"/>
</dbReference>
<dbReference type="KEGG" id="rhf:EUB48_03280"/>
<dbReference type="AlphaFoldDB" id="A0A515D7P8"/>
<evidence type="ECO:0000313" key="2">
    <source>
        <dbReference type="EMBL" id="QDL36429.1"/>
    </source>
</evidence>